<dbReference type="InterPro" id="IPR016181">
    <property type="entry name" value="Acyl_CoA_acyltransferase"/>
</dbReference>
<proteinExistence type="predicted"/>
<sequence>MIRTHDIILIGEKTRLRPFTEDDLEMAFEWNNNPLVLEAEGEPEHTWDEVVEVYEYLSNNGFLFIIEATDTQEPIGEICLLYDNDYERLGVEDKNELIYCIPILIGKPEYWGKGYGKDAIKQILKFAFEVMGADRVFATDIFSFSERSIRLFNSLGFDEVRRDKNRIYYRGKYYDIIDFCLTREKYFAQTRNKIYKNTNE</sequence>
<accession>A0A0P1NVC1</accession>
<reference evidence="3" key="1">
    <citation type="submission" date="2015-11" db="EMBL/GenBank/DDBJ databases">
        <authorList>
            <person name="Varghese N."/>
        </authorList>
    </citation>
    <scope>NUCLEOTIDE SEQUENCE [LARGE SCALE GENOMIC DNA]</scope>
    <source>
        <strain evidence="3">JGI-23</strain>
    </source>
</reference>
<dbReference type="AlphaFoldDB" id="A0A0P1NVC1"/>
<keyword evidence="3" id="KW-1185">Reference proteome</keyword>
<keyword evidence="2" id="KW-0808">Transferase</keyword>
<dbReference type="InterPro" id="IPR000182">
    <property type="entry name" value="GNAT_dom"/>
</dbReference>
<dbReference type="Gene3D" id="3.40.630.30">
    <property type="match status" value="1"/>
</dbReference>
<evidence type="ECO:0000313" key="2">
    <source>
        <dbReference type="EMBL" id="CUT02700.1"/>
    </source>
</evidence>
<evidence type="ECO:0000259" key="1">
    <source>
        <dbReference type="PROSITE" id="PS51186"/>
    </source>
</evidence>
<dbReference type="PANTHER" id="PTHR43415">
    <property type="entry name" value="SPERMIDINE N(1)-ACETYLTRANSFERASE"/>
    <property type="match status" value="1"/>
</dbReference>
<evidence type="ECO:0000313" key="3">
    <source>
        <dbReference type="Proteomes" id="UP000199197"/>
    </source>
</evidence>
<dbReference type="GO" id="GO:0016747">
    <property type="term" value="F:acyltransferase activity, transferring groups other than amino-acyl groups"/>
    <property type="evidence" value="ECO:0007669"/>
    <property type="project" value="InterPro"/>
</dbReference>
<dbReference type="Pfam" id="PF13302">
    <property type="entry name" value="Acetyltransf_3"/>
    <property type="match status" value="1"/>
</dbReference>
<gene>
    <name evidence="2" type="ORF">JGI23_01314</name>
</gene>
<dbReference type="OrthoDB" id="9795206at2"/>
<dbReference type="PANTHER" id="PTHR43415:SF3">
    <property type="entry name" value="GNAT-FAMILY ACETYLTRANSFERASE"/>
    <property type="match status" value="1"/>
</dbReference>
<organism evidence="2 3">
    <name type="scientific">Candidatus Chryseopegocella kryptomonas</name>
    <dbReference type="NCBI Taxonomy" id="1633643"/>
    <lineage>
        <taxon>Bacteria</taxon>
        <taxon>Pseudomonadati</taxon>
        <taxon>Candidatus Kryptoniota</taxon>
        <taxon>Candidatus Chryseopegocella</taxon>
    </lineage>
</organism>
<dbReference type="SUPFAM" id="SSF55729">
    <property type="entry name" value="Acyl-CoA N-acyltransferases (Nat)"/>
    <property type="match status" value="1"/>
</dbReference>
<dbReference type="EMBL" id="CZVW01000013">
    <property type="protein sequence ID" value="CUT02700.1"/>
    <property type="molecule type" value="Genomic_DNA"/>
</dbReference>
<dbReference type="Proteomes" id="UP000199197">
    <property type="component" value="Unassembled WGS sequence"/>
</dbReference>
<dbReference type="RefSeq" id="WP_092350134.1">
    <property type="nucleotide sequence ID" value="NZ_CZVW01000013.1"/>
</dbReference>
<dbReference type="PROSITE" id="PS51186">
    <property type="entry name" value="GNAT"/>
    <property type="match status" value="1"/>
</dbReference>
<feature type="domain" description="N-acetyltransferase" evidence="1">
    <location>
        <begin position="14"/>
        <end position="175"/>
    </location>
</feature>
<protein>
    <submittedName>
        <fullName evidence="2">Protein N-acetyltransferase, RimJ/RimL family</fullName>
    </submittedName>
</protein>
<name>A0A0P1NVC1_9BACT</name>